<accession>A0A975EUA5</accession>
<feature type="region of interest" description="Disordered" evidence="1">
    <location>
        <begin position="54"/>
        <end position="79"/>
    </location>
</feature>
<reference evidence="2" key="1">
    <citation type="submission" date="2020-07" db="EMBL/GenBank/DDBJ databases">
        <title>Genome sequences of bacteria associated with the marine, planktonic diatom Thalassiosira profunda strain ECT2AJA-044.</title>
        <authorList>
            <person name="Gargas C.B."/>
            <person name="Roberts W.R."/>
            <person name="Alverson A.J."/>
        </authorList>
    </citation>
    <scope>NUCLEOTIDE SEQUENCE</scope>
    <source>
        <strain evidence="2">ECT2AJA-044</strain>
    </source>
</reference>
<proteinExistence type="predicted"/>
<name>A0A975EUA5_9RHOB</name>
<evidence type="ECO:0000313" key="3">
    <source>
        <dbReference type="Proteomes" id="UP000665026"/>
    </source>
</evidence>
<dbReference type="SUPFAM" id="SSF158791">
    <property type="entry name" value="MgtE N-terminal domain-like"/>
    <property type="match status" value="1"/>
</dbReference>
<evidence type="ECO:0000256" key="1">
    <source>
        <dbReference type="SAM" id="MobiDB-lite"/>
    </source>
</evidence>
<sequence>MARVPVGKILIGGLVMTVVAKAAVSLPELPNPFTAPAPTISDIVLTAGDADTDEKVVAKSEDEDDEGPPPVIAGLSDTPGLCETPEEVLRALSKERELIAERMAKVDAHEAEVTLAREKLDIEKAALVELKGSIETLLAKIEAQQTDDVQRLIDFYKNMKPAEAASLMNEMDIEVTIMVLGTMSPRTAAPILAKMTPVRARAVSKIILERSQLPGDQDLNGVRLN</sequence>
<evidence type="ECO:0000313" key="2">
    <source>
        <dbReference type="EMBL" id="QTN37191.1"/>
    </source>
</evidence>
<dbReference type="AlphaFoldDB" id="A0A975EUA5"/>
<dbReference type="RefSeq" id="WP_209357891.1">
    <property type="nucleotide sequence ID" value="NZ_CP060010.1"/>
</dbReference>
<dbReference type="Proteomes" id="UP000665026">
    <property type="component" value="Chromosome"/>
</dbReference>
<protein>
    <recommendedName>
        <fullName evidence="4">Magnesium transporter MgtE intracellular domain-containing protein</fullName>
    </recommendedName>
</protein>
<organism evidence="2 3">
    <name type="scientific">Cognatishimia activa</name>
    <dbReference type="NCBI Taxonomy" id="1715691"/>
    <lineage>
        <taxon>Bacteria</taxon>
        <taxon>Pseudomonadati</taxon>
        <taxon>Pseudomonadota</taxon>
        <taxon>Alphaproteobacteria</taxon>
        <taxon>Rhodobacterales</taxon>
        <taxon>Paracoccaceae</taxon>
        <taxon>Cognatishimia</taxon>
    </lineage>
</organism>
<dbReference type="KEGG" id="cact:HZ995_06730"/>
<gene>
    <name evidence="2" type="ORF">HZ995_06730</name>
</gene>
<dbReference type="EMBL" id="CP060010">
    <property type="protein sequence ID" value="QTN37191.1"/>
    <property type="molecule type" value="Genomic_DNA"/>
</dbReference>
<evidence type="ECO:0008006" key="4">
    <source>
        <dbReference type="Google" id="ProtNLM"/>
    </source>
</evidence>